<reference evidence="2 3" key="1">
    <citation type="submission" date="2013-11" db="EMBL/GenBank/DDBJ databases">
        <title>Genome sequencing of Stegodyphus mimosarum.</title>
        <authorList>
            <person name="Bechsgaard J."/>
        </authorList>
    </citation>
    <scope>NUCLEOTIDE SEQUENCE [LARGE SCALE GENOMIC DNA]</scope>
</reference>
<proteinExistence type="predicted"/>
<feature type="compositionally biased region" description="Basic and acidic residues" evidence="1">
    <location>
        <begin position="40"/>
        <end position="56"/>
    </location>
</feature>
<protein>
    <submittedName>
        <fullName evidence="2">Uncharacterized protein</fullName>
    </submittedName>
</protein>
<organism evidence="2 3">
    <name type="scientific">Stegodyphus mimosarum</name>
    <name type="common">African social velvet spider</name>
    <dbReference type="NCBI Taxonomy" id="407821"/>
    <lineage>
        <taxon>Eukaryota</taxon>
        <taxon>Metazoa</taxon>
        <taxon>Ecdysozoa</taxon>
        <taxon>Arthropoda</taxon>
        <taxon>Chelicerata</taxon>
        <taxon>Arachnida</taxon>
        <taxon>Araneae</taxon>
        <taxon>Araneomorphae</taxon>
        <taxon>Entelegynae</taxon>
        <taxon>Eresoidea</taxon>
        <taxon>Eresidae</taxon>
        <taxon>Stegodyphus</taxon>
    </lineage>
</organism>
<accession>A0A087TY70</accession>
<evidence type="ECO:0000313" key="2">
    <source>
        <dbReference type="EMBL" id="KFM70059.1"/>
    </source>
</evidence>
<feature type="compositionally biased region" description="Basic and acidic residues" evidence="1">
    <location>
        <begin position="1"/>
        <end position="12"/>
    </location>
</feature>
<name>A0A087TY70_STEMI</name>
<dbReference type="AlphaFoldDB" id="A0A087TY70"/>
<feature type="region of interest" description="Disordered" evidence="1">
    <location>
        <begin position="1"/>
        <end position="160"/>
    </location>
</feature>
<evidence type="ECO:0000256" key="1">
    <source>
        <dbReference type="SAM" id="MobiDB-lite"/>
    </source>
</evidence>
<sequence length="160" mass="18221">MSLRIRRDDSILKKSKGSTLNSDCSTDEDITLSELVTKARPREKPSRSRISNRESPIEPNNCRPGRRRSGSNESHHSEEIKTRTSRENKRETNKKDEPSKKMPERTKRGTFKAQDQVVVSKVGIQRSSRIRDSETKPSTLNNNKEESVSLGAKRKTRGTT</sequence>
<dbReference type="EMBL" id="KK117287">
    <property type="protein sequence ID" value="KFM70059.1"/>
    <property type="molecule type" value="Genomic_DNA"/>
</dbReference>
<dbReference type="OrthoDB" id="10626183at2759"/>
<evidence type="ECO:0000313" key="3">
    <source>
        <dbReference type="Proteomes" id="UP000054359"/>
    </source>
</evidence>
<gene>
    <name evidence="2" type="ORF">X975_04394</name>
</gene>
<dbReference type="Proteomes" id="UP000054359">
    <property type="component" value="Unassembled WGS sequence"/>
</dbReference>
<keyword evidence="3" id="KW-1185">Reference proteome</keyword>
<feature type="compositionally biased region" description="Basic and acidic residues" evidence="1">
    <location>
        <begin position="73"/>
        <end position="107"/>
    </location>
</feature>
<feature type="non-terminal residue" evidence="2">
    <location>
        <position position="160"/>
    </location>
</feature>